<keyword evidence="11" id="KW-1185">Reference proteome</keyword>
<dbReference type="Gene3D" id="3.40.50.150">
    <property type="entry name" value="Vaccinia Virus protein VP39"/>
    <property type="match status" value="1"/>
</dbReference>
<dbReference type="GO" id="GO:0102559">
    <property type="term" value="F:peptide chain release factor N(5)-glutamine methyltransferase activity"/>
    <property type="evidence" value="ECO:0007669"/>
    <property type="project" value="UniProtKB-EC"/>
</dbReference>
<dbReference type="PROSITE" id="PS00092">
    <property type="entry name" value="N6_MTASE"/>
    <property type="match status" value="1"/>
</dbReference>
<evidence type="ECO:0000313" key="12">
    <source>
        <dbReference type="Proteomes" id="UP000595512"/>
    </source>
</evidence>
<feature type="binding site" evidence="5">
    <location>
        <position position="194"/>
    </location>
    <ligand>
        <name>S-adenosyl-L-methionine</name>
        <dbReference type="ChEBI" id="CHEBI:59789"/>
    </ligand>
</feature>
<comment type="function">
    <text evidence="5">Methylates the class 1 translation termination release factors RF1/PrfA and RF2/PrfB on the glutamine residue of the universally conserved GGQ motif.</text>
</comment>
<dbReference type="InterPro" id="IPR029063">
    <property type="entry name" value="SAM-dependent_MTases_sf"/>
</dbReference>
<dbReference type="Proteomes" id="UP000595512">
    <property type="component" value="Chromosome"/>
</dbReference>
<keyword evidence="6" id="KW-0175">Coiled coil</keyword>
<feature type="binding site" evidence="5">
    <location>
        <begin position="127"/>
        <end position="131"/>
    </location>
    <ligand>
        <name>S-adenosyl-L-methionine</name>
        <dbReference type="ChEBI" id="CHEBI:59789"/>
    </ligand>
</feature>
<feature type="domain" description="Methyltransferase small" evidence="7">
    <location>
        <begin position="121"/>
        <end position="211"/>
    </location>
</feature>
<keyword evidence="3 5" id="KW-0949">S-adenosyl-L-methionine</keyword>
<dbReference type="InterPro" id="IPR019874">
    <property type="entry name" value="RF_methyltr_PrmC"/>
</dbReference>
<evidence type="ECO:0000256" key="5">
    <source>
        <dbReference type="HAMAP-Rule" id="MF_02126"/>
    </source>
</evidence>
<dbReference type="InterPro" id="IPR004556">
    <property type="entry name" value="HemK-like"/>
</dbReference>
<dbReference type="InterPro" id="IPR002052">
    <property type="entry name" value="DNA_methylase_N6_adenine_CS"/>
</dbReference>
<dbReference type="HAMAP" id="MF_02126">
    <property type="entry name" value="RF_methyltr_PrmC"/>
    <property type="match status" value="1"/>
</dbReference>
<dbReference type="Gene3D" id="1.10.8.10">
    <property type="entry name" value="DNA helicase RuvA subunit, C-terminal domain"/>
    <property type="match status" value="1"/>
</dbReference>
<dbReference type="InterPro" id="IPR040758">
    <property type="entry name" value="PrmC_N"/>
</dbReference>
<feature type="coiled-coil region" evidence="6">
    <location>
        <begin position="149"/>
        <end position="176"/>
    </location>
</feature>
<dbReference type="Proteomes" id="UP000075666">
    <property type="component" value="Unassembled WGS sequence"/>
</dbReference>
<dbReference type="OrthoDB" id="9800643at2"/>
<dbReference type="NCBIfam" id="TIGR03534">
    <property type="entry name" value="RF_mod_PrmC"/>
    <property type="match status" value="1"/>
</dbReference>
<dbReference type="InterPro" id="IPR050320">
    <property type="entry name" value="N5-glutamine_MTase"/>
</dbReference>
<dbReference type="EMBL" id="CP066701">
    <property type="protein sequence ID" value="QQX26448.1"/>
    <property type="molecule type" value="Genomic_DNA"/>
</dbReference>
<evidence type="ECO:0000256" key="6">
    <source>
        <dbReference type="SAM" id="Coils"/>
    </source>
</evidence>
<dbReference type="EC" id="2.1.1.297" evidence="5"/>
<feature type="binding site" evidence="5">
    <location>
        <position position="150"/>
    </location>
    <ligand>
        <name>S-adenosyl-L-methionine</name>
        <dbReference type="ChEBI" id="CHEBI:59789"/>
    </ligand>
</feature>
<dbReference type="GO" id="GO:0032259">
    <property type="term" value="P:methylation"/>
    <property type="evidence" value="ECO:0007669"/>
    <property type="project" value="UniProtKB-KW"/>
</dbReference>
<gene>
    <name evidence="5 10" type="primary">prmC</name>
    <name evidence="9" type="ORF">B4102_2015</name>
    <name evidence="10" type="ORF">JGZ69_06250</name>
</gene>
<comment type="similarity">
    <text evidence="5">Belongs to the protein N5-glutamine methyltransferase family. PrmC subfamily.</text>
</comment>
<dbReference type="Pfam" id="PF05175">
    <property type="entry name" value="MTS"/>
    <property type="match status" value="1"/>
</dbReference>
<feature type="binding site" evidence="5">
    <location>
        <begin position="194"/>
        <end position="197"/>
    </location>
    <ligand>
        <name>substrate</name>
    </ligand>
</feature>
<keyword evidence="2 5" id="KW-0808">Transferase</keyword>
<evidence type="ECO:0000313" key="11">
    <source>
        <dbReference type="Proteomes" id="UP000075666"/>
    </source>
</evidence>
<dbReference type="Pfam" id="PF17827">
    <property type="entry name" value="PrmC_N"/>
    <property type="match status" value="1"/>
</dbReference>
<dbReference type="STRING" id="46224.B4102_2015"/>
<comment type="catalytic activity">
    <reaction evidence="4 5">
        <text>L-glutaminyl-[peptide chain release factor] + S-adenosyl-L-methionine = N(5)-methyl-L-glutaminyl-[peptide chain release factor] + S-adenosyl-L-homocysteine + H(+)</text>
        <dbReference type="Rhea" id="RHEA:42896"/>
        <dbReference type="Rhea" id="RHEA-COMP:10271"/>
        <dbReference type="Rhea" id="RHEA-COMP:10272"/>
        <dbReference type="ChEBI" id="CHEBI:15378"/>
        <dbReference type="ChEBI" id="CHEBI:30011"/>
        <dbReference type="ChEBI" id="CHEBI:57856"/>
        <dbReference type="ChEBI" id="CHEBI:59789"/>
        <dbReference type="ChEBI" id="CHEBI:61891"/>
        <dbReference type="EC" id="2.1.1.297"/>
    </reaction>
</comment>
<evidence type="ECO:0000256" key="2">
    <source>
        <dbReference type="ARBA" id="ARBA00022679"/>
    </source>
</evidence>
<comment type="caution">
    <text evidence="5">Lacks conserved residue(s) required for the propagation of feature annotation.</text>
</comment>
<dbReference type="PATRIC" id="fig|46224.3.peg.485"/>
<evidence type="ECO:0000259" key="8">
    <source>
        <dbReference type="Pfam" id="PF17827"/>
    </source>
</evidence>
<dbReference type="AlphaFoldDB" id="A0A150KLQ4"/>
<protein>
    <recommendedName>
        <fullName evidence="5">Release factor glutamine methyltransferase</fullName>
        <shortName evidence="5">RF MTase</shortName>
        <ecNumber evidence="5">2.1.1.297</ecNumber>
    </recommendedName>
    <alternativeName>
        <fullName evidence="5">N5-glutamine methyltransferase PrmC</fullName>
    </alternativeName>
    <alternativeName>
        <fullName evidence="5">Protein-(glutamine-N5) MTase PrmC</fullName>
    </alternativeName>
    <alternativeName>
        <fullName evidence="5">Protein-glutamine N-methyltransferase PrmC</fullName>
    </alternativeName>
</protein>
<feature type="domain" description="Release factor glutamine methyltransferase N-terminal" evidence="8">
    <location>
        <begin position="9"/>
        <end position="77"/>
    </location>
</feature>
<sequence>MVQTEKIFEALNWASSFLQKNNRDANAGELLLRHFLGMTRSQLLANMHEVLSQQIQETFQQAVFAHAEGIPIQHIIGFEEFFGRKFIVNSNVLIPRPETEELVLGAINRIKQTYSSNLEGLKLVDIGTGSGIIAITMKLECPDLTVSAVDISKEALSIAEKNAKNLEADIHFLQGDLLQPLIASQEKVDIILSNPPYIPDRELDILSEVVKDHEPHQALFGGEDGLDYYRRLMEQIPQIINNEAIIGFEIGMGQGEQVAELLNNTFPESRTEIVHDINGKDRMVFCEIG</sequence>
<dbReference type="PANTHER" id="PTHR18895:SF74">
    <property type="entry name" value="MTRF1L RELEASE FACTOR GLUTAMINE METHYLTRANSFERASE"/>
    <property type="match status" value="1"/>
</dbReference>
<evidence type="ECO:0000256" key="4">
    <source>
        <dbReference type="ARBA" id="ARBA00048391"/>
    </source>
</evidence>
<evidence type="ECO:0000256" key="1">
    <source>
        <dbReference type="ARBA" id="ARBA00022603"/>
    </source>
</evidence>
<accession>A0A150KLQ4</accession>
<keyword evidence="1 5" id="KW-0489">Methyltransferase</keyword>
<dbReference type="SUPFAM" id="SSF53335">
    <property type="entry name" value="S-adenosyl-L-methionine-dependent methyltransferases"/>
    <property type="match status" value="1"/>
</dbReference>
<dbReference type="GeneID" id="62499102"/>
<dbReference type="GO" id="GO:0003676">
    <property type="term" value="F:nucleic acid binding"/>
    <property type="evidence" value="ECO:0007669"/>
    <property type="project" value="InterPro"/>
</dbReference>
<evidence type="ECO:0000313" key="10">
    <source>
        <dbReference type="EMBL" id="QQX26448.1"/>
    </source>
</evidence>
<evidence type="ECO:0000256" key="3">
    <source>
        <dbReference type="ARBA" id="ARBA00022691"/>
    </source>
</evidence>
<name>A0A150KLQ4_9BACI</name>
<dbReference type="RefSeq" id="WP_066235097.1">
    <property type="nucleotide sequence ID" value="NZ_CP066701.1"/>
</dbReference>
<proteinExistence type="inferred from homology"/>
<dbReference type="NCBIfam" id="TIGR00536">
    <property type="entry name" value="hemK_fam"/>
    <property type="match status" value="1"/>
</dbReference>
<organism evidence="9 11">
    <name type="scientific">Heyndrickxia sporothermodurans</name>
    <dbReference type="NCBI Taxonomy" id="46224"/>
    <lineage>
        <taxon>Bacteria</taxon>
        <taxon>Bacillati</taxon>
        <taxon>Bacillota</taxon>
        <taxon>Bacilli</taxon>
        <taxon>Bacillales</taxon>
        <taxon>Bacillaceae</taxon>
        <taxon>Heyndrickxia</taxon>
    </lineage>
</organism>
<reference evidence="10 12" key="2">
    <citation type="submission" date="2020-12" db="EMBL/GenBank/DDBJ databases">
        <title>Taxonomic evaluation of the Bacillus sporothermodurans group of bacteria based on whole genome sequences.</title>
        <authorList>
            <person name="Fiedler G."/>
            <person name="Herbstmann A.-D."/>
            <person name="Doll E."/>
            <person name="Wenning M."/>
            <person name="Brinks E."/>
            <person name="Kabisch J."/>
            <person name="Breitenwieser F."/>
            <person name="Lappann M."/>
            <person name="Boehnlein C."/>
            <person name="Franz C."/>
        </authorList>
    </citation>
    <scope>NUCLEOTIDE SEQUENCE [LARGE SCALE GENOMIC DNA]</scope>
    <source>
        <strain evidence="10 12">DSM 10599</strain>
    </source>
</reference>
<dbReference type="PANTHER" id="PTHR18895">
    <property type="entry name" value="HEMK METHYLTRANSFERASE"/>
    <property type="match status" value="1"/>
</dbReference>
<reference evidence="9 11" key="1">
    <citation type="submission" date="2016-01" db="EMBL/GenBank/DDBJ databases">
        <title>Genome Sequences of Twelve Sporeforming Bacillus Species Isolated from Foods.</title>
        <authorList>
            <person name="Berendsen E.M."/>
            <person name="Wells-Bennik M.H."/>
            <person name="Krawcyk A.O."/>
            <person name="De Jong A."/>
            <person name="Holsappel S."/>
            <person name="Eijlander R.T."/>
            <person name="Kuipers O.P."/>
        </authorList>
    </citation>
    <scope>NUCLEOTIDE SEQUENCE [LARGE SCALE GENOMIC DNA]</scope>
    <source>
        <strain evidence="9 11">B4102</strain>
    </source>
</reference>
<dbReference type="CDD" id="cd02440">
    <property type="entry name" value="AdoMet_MTases"/>
    <property type="match status" value="1"/>
</dbReference>
<evidence type="ECO:0000259" key="7">
    <source>
        <dbReference type="Pfam" id="PF05175"/>
    </source>
</evidence>
<dbReference type="KEGG" id="hspo:JGZ69_06250"/>
<dbReference type="EMBL" id="LQYN01000107">
    <property type="protein sequence ID" value="KYC92905.1"/>
    <property type="molecule type" value="Genomic_DNA"/>
</dbReference>
<evidence type="ECO:0000313" key="9">
    <source>
        <dbReference type="EMBL" id="KYC92905.1"/>
    </source>
</evidence>
<dbReference type="InterPro" id="IPR007848">
    <property type="entry name" value="Small_mtfrase_dom"/>
</dbReference>